<protein>
    <submittedName>
        <fullName evidence="1">Uncharacterized protein</fullName>
    </submittedName>
</protein>
<sequence length="71" mass="7853">MRTLNSLHRHNLKNIALWRVGRCRAMVCPARSTRSLSGAISDALRGICSAGKQLIHTINNMACGQAINPYY</sequence>
<organism evidence="1 2">
    <name type="scientific">Geobacter metallireducens (strain ATCC 53774 / DSM 7210 / GS-15)</name>
    <dbReference type="NCBI Taxonomy" id="269799"/>
    <lineage>
        <taxon>Bacteria</taxon>
        <taxon>Pseudomonadati</taxon>
        <taxon>Thermodesulfobacteriota</taxon>
        <taxon>Desulfuromonadia</taxon>
        <taxon>Geobacterales</taxon>
        <taxon>Geobacteraceae</taxon>
        <taxon>Geobacter</taxon>
    </lineage>
</organism>
<accession>J7LWC6</accession>
<dbReference type="AlphaFoldDB" id="J7LWC6"/>
<dbReference type="KEGG" id="gme:Gmet_3615"/>
<keyword evidence="2" id="KW-1185">Reference proteome</keyword>
<dbReference type="Proteomes" id="UP000007073">
    <property type="component" value="Chromosome"/>
</dbReference>
<evidence type="ECO:0000313" key="1">
    <source>
        <dbReference type="EMBL" id="AFR42835.1"/>
    </source>
</evidence>
<reference evidence="1 2" key="1">
    <citation type="submission" date="2005-10" db="EMBL/GenBank/DDBJ databases">
        <title>Complete sequence of Geobacter metallireducens GS-15.</title>
        <authorList>
            <consortium name="US DOE Joint Genome Institute"/>
            <person name="Copeland A."/>
            <person name="Lucas S."/>
            <person name="Lapidus A."/>
            <person name="Barry K."/>
            <person name="Detter J.C."/>
            <person name="Glavina T."/>
            <person name="Hammon N."/>
            <person name="Israni S."/>
            <person name="Pitluck S."/>
            <person name="Di Bartolo G."/>
            <person name="Chain P."/>
            <person name="Schmutz J."/>
            <person name="Larimer F."/>
            <person name="Land M."/>
            <person name="Kyrpides N."/>
            <person name="Ivanova N."/>
            <person name="Richardson P."/>
        </authorList>
    </citation>
    <scope>NUCLEOTIDE SEQUENCE [LARGE SCALE GENOMIC DNA]</scope>
    <source>
        <strain evidence="2">ATCC 53774 / DSM 7210 / GS-15</strain>
    </source>
</reference>
<dbReference type="EMBL" id="CP000148">
    <property type="protein sequence ID" value="AFR42835.1"/>
    <property type="molecule type" value="Genomic_DNA"/>
</dbReference>
<proteinExistence type="predicted"/>
<name>J7LWC6_GEOMG</name>
<gene>
    <name evidence="1" type="ordered locus">Gmet_3615</name>
</gene>
<dbReference type="HOGENOM" id="CLU_2734273_0_0_7"/>
<evidence type="ECO:0000313" key="2">
    <source>
        <dbReference type="Proteomes" id="UP000007073"/>
    </source>
</evidence>
<reference evidence="1 2" key="2">
    <citation type="journal article" date="2009" name="BMC Microbiol.">
        <title>The genome sequence of Geobacter metallireducens: features of metabolism, physiology and regulation common and dissimilar to Geobacter sulfurreducens.</title>
        <authorList>
            <person name="Aklujkar M."/>
            <person name="Krushkal J."/>
            <person name="DiBartolo G."/>
            <person name="Lapidus A."/>
            <person name="Land M.L."/>
            <person name="Lovley D.R."/>
        </authorList>
    </citation>
    <scope>NUCLEOTIDE SEQUENCE [LARGE SCALE GENOMIC DNA]</scope>
    <source>
        <strain evidence="2">ATCC 53774 / DSM 7210 / GS-15</strain>
    </source>
</reference>